<evidence type="ECO:0000256" key="1">
    <source>
        <dbReference type="ARBA" id="ARBA00004496"/>
    </source>
</evidence>
<protein>
    <recommendedName>
        <fullName evidence="6">Ribosome recycling factor domain-containing protein</fullName>
    </recommendedName>
</protein>
<feature type="region of interest" description="Disordered" evidence="5">
    <location>
        <begin position="1"/>
        <end position="33"/>
    </location>
</feature>
<name>A0A7S1ZTM1_TRICV</name>
<dbReference type="GO" id="GO:0005739">
    <property type="term" value="C:mitochondrion"/>
    <property type="evidence" value="ECO:0007669"/>
    <property type="project" value="TreeGrafter"/>
</dbReference>
<gene>
    <name evidence="7" type="ORF">OSIN01602_LOCUS14633</name>
</gene>
<evidence type="ECO:0000313" key="7">
    <source>
        <dbReference type="EMBL" id="CAD9348688.1"/>
    </source>
</evidence>
<dbReference type="SUPFAM" id="SSF55194">
    <property type="entry name" value="Ribosome recycling factor, RRF"/>
    <property type="match status" value="1"/>
</dbReference>
<evidence type="ECO:0000256" key="4">
    <source>
        <dbReference type="ARBA" id="ARBA00022917"/>
    </source>
</evidence>
<organism evidence="7">
    <name type="scientific">Trieres chinensis</name>
    <name type="common">Marine centric diatom</name>
    <name type="synonym">Odontella sinensis</name>
    <dbReference type="NCBI Taxonomy" id="1514140"/>
    <lineage>
        <taxon>Eukaryota</taxon>
        <taxon>Sar</taxon>
        <taxon>Stramenopiles</taxon>
        <taxon>Ochrophyta</taxon>
        <taxon>Bacillariophyta</taxon>
        <taxon>Mediophyceae</taxon>
        <taxon>Biddulphiophycidae</taxon>
        <taxon>Eupodiscales</taxon>
        <taxon>Parodontellaceae</taxon>
        <taxon>Trieres</taxon>
    </lineage>
</organism>
<accession>A0A7S1ZTM1</accession>
<comment type="similarity">
    <text evidence="2">Belongs to the RRF family.</text>
</comment>
<dbReference type="InterPro" id="IPR036191">
    <property type="entry name" value="RRF_sf"/>
</dbReference>
<dbReference type="Gene3D" id="1.10.132.20">
    <property type="entry name" value="Ribosome-recycling factor"/>
    <property type="match status" value="1"/>
</dbReference>
<dbReference type="InterPro" id="IPR002661">
    <property type="entry name" value="Ribosome_recyc_fac"/>
</dbReference>
<evidence type="ECO:0000259" key="6">
    <source>
        <dbReference type="Pfam" id="PF01765"/>
    </source>
</evidence>
<keyword evidence="3" id="KW-0963">Cytoplasm</keyword>
<comment type="subcellular location">
    <subcellularLocation>
        <location evidence="1">Cytoplasm</location>
    </subcellularLocation>
</comment>
<dbReference type="AlphaFoldDB" id="A0A7S1ZTM1"/>
<dbReference type="EMBL" id="HBGO01025511">
    <property type="protein sequence ID" value="CAD9348688.1"/>
    <property type="molecule type" value="Transcribed_RNA"/>
</dbReference>
<sequence length="272" mass="29854">MSQERYERIREHRIRDSTDNGKELLDTHPHHPPTMRTAVAAAVCAVALAARGASAFSSPSAPSFVAPHYRIHGSAPRVPSALYLSVESVEEAMMDAEDRMSKTISSVKSNLQTIRTGRANAAILDRVEVDYYGAMTPLNQMAGISVPSSQQLQVDPYDKSTLADVEKAIIESGLGLTPNNDGNTIRINIPQLTEDRRKELLKQCKAMGEEGKVAVRNVRRDNVDAIKKLEKASSIGKDESLDGLDEIQKLTDTSVKEIDEIVAKKEKEVMTV</sequence>
<dbReference type="InterPro" id="IPR023584">
    <property type="entry name" value="Ribosome_recyc_fac_dom"/>
</dbReference>
<evidence type="ECO:0000256" key="2">
    <source>
        <dbReference type="ARBA" id="ARBA00005912"/>
    </source>
</evidence>
<dbReference type="Pfam" id="PF01765">
    <property type="entry name" value="RRF"/>
    <property type="match status" value="1"/>
</dbReference>
<dbReference type="GO" id="GO:0043023">
    <property type="term" value="F:ribosomal large subunit binding"/>
    <property type="evidence" value="ECO:0007669"/>
    <property type="project" value="TreeGrafter"/>
</dbReference>
<dbReference type="GO" id="GO:0006412">
    <property type="term" value="P:translation"/>
    <property type="evidence" value="ECO:0007669"/>
    <property type="project" value="UniProtKB-KW"/>
</dbReference>
<reference evidence="7" key="1">
    <citation type="submission" date="2021-01" db="EMBL/GenBank/DDBJ databases">
        <authorList>
            <person name="Corre E."/>
            <person name="Pelletier E."/>
            <person name="Niang G."/>
            <person name="Scheremetjew M."/>
            <person name="Finn R."/>
            <person name="Kale V."/>
            <person name="Holt S."/>
            <person name="Cochrane G."/>
            <person name="Meng A."/>
            <person name="Brown T."/>
            <person name="Cohen L."/>
        </authorList>
    </citation>
    <scope>NUCLEOTIDE SEQUENCE</scope>
    <source>
        <strain evidence="7">Grunow 1884</strain>
    </source>
</reference>
<dbReference type="FunFam" id="3.30.1360.40:FF:000001">
    <property type="entry name" value="Ribosome-recycling factor"/>
    <property type="match status" value="1"/>
</dbReference>
<dbReference type="PANTHER" id="PTHR20982:SF3">
    <property type="entry name" value="MITOCHONDRIAL RIBOSOME RECYCLING FACTOR PSEUDO 1"/>
    <property type="match status" value="1"/>
</dbReference>
<dbReference type="HAMAP" id="MF_00040">
    <property type="entry name" value="RRF"/>
    <property type="match status" value="1"/>
</dbReference>
<keyword evidence="4" id="KW-0648">Protein biosynthesis</keyword>
<proteinExistence type="inferred from homology"/>
<dbReference type="FunFam" id="1.10.132.20:FF:000001">
    <property type="entry name" value="Ribosome-recycling factor"/>
    <property type="match status" value="1"/>
</dbReference>
<evidence type="ECO:0000256" key="5">
    <source>
        <dbReference type="SAM" id="MobiDB-lite"/>
    </source>
</evidence>
<feature type="compositionally biased region" description="Basic and acidic residues" evidence="5">
    <location>
        <begin position="1"/>
        <end position="29"/>
    </location>
</feature>
<dbReference type="Gene3D" id="3.30.1360.40">
    <property type="match status" value="1"/>
</dbReference>
<feature type="domain" description="Ribosome recycling factor" evidence="6">
    <location>
        <begin position="108"/>
        <end position="270"/>
    </location>
</feature>
<dbReference type="CDD" id="cd00520">
    <property type="entry name" value="RRF"/>
    <property type="match status" value="1"/>
</dbReference>
<evidence type="ECO:0000256" key="3">
    <source>
        <dbReference type="ARBA" id="ARBA00022490"/>
    </source>
</evidence>
<dbReference type="PANTHER" id="PTHR20982">
    <property type="entry name" value="RIBOSOME RECYCLING FACTOR"/>
    <property type="match status" value="1"/>
</dbReference>
<dbReference type="NCBIfam" id="TIGR00496">
    <property type="entry name" value="frr"/>
    <property type="match status" value="1"/>
</dbReference>